<keyword evidence="2" id="KW-1185">Reference proteome</keyword>
<reference evidence="1" key="1">
    <citation type="submission" date="2019-08" db="EMBL/GenBank/DDBJ databases">
        <title>Genome sequence of Clostridiales bacterium MT110.</title>
        <authorList>
            <person name="Cao J."/>
        </authorList>
    </citation>
    <scope>NUCLEOTIDE SEQUENCE</scope>
    <source>
        <strain evidence="1">MT110</strain>
    </source>
</reference>
<evidence type="ECO:0000313" key="2">
    <source>
        <dbReference type="Proteomes" id="UP000594014"/>
    </source>
</evidence>
<proteinExistence type="predicted"/>
<evidence type="ECO:0000313" key="1">
    <source>
        <dbReference type="EMBL" id="QOX63376.1"/>
    </source>
</evidence>
<protein>
    <submittedName>
        <fullName evidence="1">S-layer homology domain-containing protein</fullName>
    </submittedName>
</protein>
<gene>
    <name evidence="1" type="ORF">FRZ06_08430</name>
</gene>
<dbReference type="Proteomes" id="UP000594014">
    <property type="component" value="Chromosome"/>
</dbReference>
<accession>A0ACD1AAM2</accession>
<organism evidence="1 2">
    <name type="scientific">Anoxybacterium hadale</name>
    <dbReference type="NCBI Taxonomy" id="3408580"/>
    <lineage>
        <taxon>Bacteria</taxon>
        <taxon>Bacillati</taxon>
        <taxon>Bacillota</taxon>
        <taxon>Clostridia</taxon>
        <taxon>Peptostreptococcales</taxon>
        <taxon>Anaerovoracaceae</taxon>
        <taxon>Anoxybacterium</taxon>
    </lineage>
</organism>
<dbReference type="EMBL" id="CP042469">
    <property type="protein sequence ID" value="QOX63376.1"/>
    <property type="molecule type" value="Genomic_DNA"/>
</dbReference>
<sequence>MEANLTITPATVTVTADAKSKAYGAADPELTYTSSVEGLTFTGELEREAGEDVGTYKINQGSLSAGANYTVTYVEANLTITPATVTVTADAKSKAYGAADPELTYTSSVEGLTFTGELEREAGEDVGTYKINQGSLALKDNGSFRAGNYTLSYIEANLSIAAGTGAELNVKNYNNVYDAKAYSITVGSLPENGNTILYSQNETDWSEILPTFTSVTAEKIVYVKVLNPNYVERTGTGTVIINPRPITLTAKSAVLDWTGAPLNVAAPGYEITAGTLAEGQSITSATVSEAQTESGTYETTVGEAEIGENTSNYEITYVKGSLVINQLNMDQEVSSEGYEGVYDGTGHGIKVSAPSGATVTYDVENSMTNVGEGTVTYTVTKPGYKSVTGSAMIRINPREITITANSKSKRYDGTPLTDSGYSVTKGTVAAGDNIISVTVIGTQTSRGTSDNIAKDAVIMDGETNVTSNYDILYAKGTLNVTRRSSGGGDKDNTTTITDEEVPGGPLLNMVDHYAYIQGYPDETVRPQGNITREEVAAVFFRLLDPTYRETIRTTEEDYSDVAESRWSVKHIGTLSNGQVLTGYADGSFRPGAFMTKAELATVASRFDALSEPGDVKFSDVSGHWAEKYILSAAAKGWVKGYEDGTFKPDQYITRAEFVTLVNNVLERSVQEENILPDAIQFKDLQKGKWYYEAMQEAINSHNYERAADGFEKWTEIFYPVNEM</sequence>
<name>A0ACD1AAM2_9FIRM</name>